<feature type="domain" description="Solute-binding protein family 5" evidence="4">
    <location>
        <begin position="71"/>
        <end position="423"/>
    </location>
</feature>
<dbReference type="GO" id="GO:0015833">
    <property type="term" value="P:peptide transport"/>
    <property type="evidence" value="ECO:0007669"/>
    <property type="project" value="TreeGrafter"/>
</dbReference>
<organism evidence="5">
    <name type="scientific">marine metagenome</name>
    <dbReference type="NCBI Taxonomy" id="408172"/>
    <lineage>
        <taxon>unclassified sequences</taxon>
        <taxon>metagenomes</taxon>
        <taxon>ecological metagenomes</taxon>
    </lineage>
</organism>
<evidence type="ECO:0000313" key="5">
    <source>
        <dbReference type="EMBL" id="SVA12986.1"/>
    </source>
</evidence>
<dbReference type="GO" id="GO:0043190">
    <property type="term" value="C:ATP-binding cassette (ABC) transporter complex"/>
    <property type="evidence" value="ECO:0007669"/>
    <property type="project" value="InterPro"/>
</dbReference>
<evidence type="ECO:0000259" key="4">
    <source>
        <dbReference type="Pfam" id="PF00496"/>
    </source>
</evidence>
<dbReference type="GO" id="GO:1904680">
    <property type="term" value="F:peptide transmembrane transporter activity"/>
    <property type="evidence" value="ECO:0007669"/>
    <property type="project" value="TreeGrafter"/>
</dbReference>
<dbReference type="EMBL" id="UINC01004255">
    <property type="protein sequence ID" value="SVA12986.1"/>
    <property type="molecule type" value="Genomic_DNA"/>
</dbReference>
<name>A0A381T9X8_9ZZZZ</name>
<dbReference type="GO" id="GO:0042597">
    <property type="term" value="C:periplasmic space"/>
    <property type="evidence" value="ECO:0007669"/>
    <property type="project" value="UniProtKB-ARBA"/>
</dbReference>
<protein>
    <recommendedName>
        <fullName evidence="4">Solute-binding protein family 5 domain-containing protein</fullName>
    </recommendedName>
</protein>
<comment type="similarity">
    <text evidence="1">Belongs to the bacterial solute-binding protein 5 family.</text>
</comment>
<dbReference type="InterPro" id="IPR030678">
    <property type="entry name" value="Peptide/Ni-bd"/>
</dbReference>
<dbReference type="Gene3D" id="3.90.76.10">
    <property type="entry name" value="Dipeptide-binding Protein, Domain 1"/>
    <property type="match status" value="1"/>
</dbReference>
<gene>
    <name evidence="5" type="ORF">METZ01_LOCUS65840</name>
</gene>
<dbReference type="InterPro" id="IPR000914">
    <property type="entry name" value="SBP_5_dom"/>
</dbReference>
<proteinExistence type="inferred from homology"/>
<dbReference type="Gene3D" id="3.10.105.10">
    <property type="entry name" value="Dipeptide-binding Protein, Domain 3"/>
    <property type="match status" value="1"/>
</dbReference>
<dbReference type="AlphaFoldDB" id="A0A381T9X8"/>
<dbReference type="PANTHER" id="PTHR30290:SF9">
    <property type="entry name" value="OLIGOPEPTIDE-BINDING PROTEIN APPA"/>
    <property type="match status" value="1"/>
</dbReference>
<dbReference type="Pfam" id="PF00496">
    <property type="entry name" value="SBP_bac_5"/>
    <property type="match status" value="1"/>
</dbReference>
<dbReference type="Gene3D" id="3.40.190.10">
    <property type="entry name" value="Periplasmic binding protein-like II"/>
    <property type="match status" value="1"/>
</dbReference>
<dbReference type="SUPFAM" id="SSF53850">
    <property type="entry name" value="Periplasmic binding protein-like II"/>
    <property type="match status" value="1"/>
</dbReference>
<reference evidence="5" key="1">
    <citation type="submission" date="2018-05" db="EMBL/GenBank/DDBJ databases">
        <authorList>
            <person name="Lanie J.A."/>
            <person name="Ng W.-L."/>
            <person name="Kazmierczak K.M."/>
            <person name="Andrzejewski T.M."/>
            <person name="Davidsen T.M."/>
            <person name="Wayne K.J."/>
            <person name="Tettelin H."/>
            <person name="Glass J.I."/>
            <person name="Rusch D."/>
            <person name="Podicherti R."/>
            <person name="Tsui H.-C.T."/>
            <person name="Winkler M.E."/>
        </authorList>
    </citation>
    <scope>NUCLEOTIDE SEQUENCE</scope>
</reference>
<sequence>MKKNFIFRIKHGLFLLAILMVLPLTVSARNLIMARAADATGLDPHTQTAFASLRLLELIYEPLVVLDEKLNIVPALAESWSFSSDGKVLTFKLRKGVTFHDGSKMTAKDVIASFNRILTEKTGAATRANFLSIQSIEEQGQNTVVFYLSRPDVPILTAMTDTNASIISSDIISNGNPSQKAIGTGPFVLNSWSPDEKTMLKANKKWWGSGPFVDGIEIRILPDESSILAALRAGKIDFALINDPLVATMLKGSSKIKLNRATAISYHVLQLNSSRTPLNKLEVRQAISCAIDRQEVLDTASLGEGQVTGPLTIPAYQLSPGEYFCYKKDVEFSKKLLKNAGWSSGVKLKAIVASAEPPTSLSEAQNIQAQLAKVGIEMEIESLELSVYIQRWLKADFDMAVAHNSGRADPYTMYNRYWTKKGNLQKVSKYIDDKLDRLMAEGRVETEPKRRKRIFADFQKHLVKQAPWIWLYTGFEYTAQQSYVTGFVPMSNDSLYFLHQVRLSK</sequence>
<evidence type="ECO:0000256" key="2">
    <source>
        <dbReference type="ARBA" id="ARBA00022448"/>
    </source>
</evidence>
<dbReference type="InterPro" id="IPR039424">
    <property type="entry name" value="SBP_5"/>
</dbReference>
<dbReference type="PANTHER" id="PTHR30290">
    <property type="entry name" value="PERIPLASMIC BINDING COMPONENT OF ABC TRANSPORTER"/>
    <property type="match status" value="1"/>
</dbReference>
<keyword evidence="3" id="KW-0732">Signal</keyword>
<evidence type="ECO:0000256" key="3">
    <source>
        <dbReference type="ARBA" id="ARBA00022729"/>
    </source>
</evidence>
<evidence type="ECO:0000256" key="1">
    <source>
        <dbReference type="ARBA" id="ARBA00005695"/>
    </source>
</evidence>
<dbReference type="PIRSF" id="PIRSF002741">
    <property type="entry name" value="MppA"/>
    <property type="match status" value="1"/>
</dbReference>
<accession>A0A381T9X8</accession>
<keyword evidence="2" id="KW-0813">Transport</keyword>